<sequence>MEIINLFPLSIYRSKVGLDDALRKTLIQEIYNQENESKNNRTKMYNERSSWTGDVYGHEYLYKEKKFEVLYDLIGKHIINYVKKIGYNEKKIDFYYQRSWATVSRKNEYIKYHNHSQSHLSFAYYLKKDKDQGAINFHDNFKHNEIIPGTFESTSTRTAEFLKLNVLNAAQIRIEPNEDEIIVFPSKTFHSTSPSESDSERISISADVSIMSKNSNKIEK</sequence>
<dbReference type="InterPro" id="IPR012668">
    <property type="entry name" value="CHP02466"/>
</dbReference>
<accession>A0A382S5T8</accession>
<feature type="non-terminal residue" evidence="1">
    <location>
        <position position="220"/>
    </location>
</feature>
<reference evidence="1" key="1">
    <citation type="submission" date="2018-05" db="EMBL/GenBank/DDBJ databases">
        <authorList>
            <person name="Lanie J.A."/>
            <person name="Ng W.-L."/>
            <person name="Kazmierczak K.M."/>
            <person name="Andrzejewski T.M."/>
            <person name="Davidsen T.M."/>
            <person name="Wayne K.J."/>
            <person name="Tettelin H."/>
            <person name="Glass J.I."/>
            <person name="Rusch D."/>
            <person name="Podicherti R."/>
            <person name="Tsui H.-C.T."/>
            <person name="Winkler M.E."/>
        </authorList>
    </citation>
    <scope>NUCLEOTIDE SEQUENCE</scope>
</reference>
<name>A0A382S5T8_9ZZZZ</name>
<evidence type="ECO:0000313" key="1">
    <source>
        <dbReference type="EMBL" id="SVD04597.1"/>
    </source>
</evidence>
<organism evidence="1">
    <name type="scientific">marine metagenome</name>
    <dbReference type="NCBI Taxonomy" id="408172"/>
    <lineage>
        <taxon>unclassified sequences</taxon>
        <taxon>metagenomes</taxon>
        <taxon>ecological metagenomes</taxon>
    </lineage>
</organism>
<gene>
    <name evidence="1" type="ORF">METZ01_LOCUS357451</name>
</gene>
<proteinExistence type="predicted"/>
<dbReference type="EMBL" id="UINC01126244">
    <property type="protein sequence ID" value="SVD04597.1"/>
    <property type="molecule type" value="Genomic_DNA"/>
</dbReference>
<dbReference type="NCBIfam" id="TIGR02466">
    <property type="entry name" value="TIGR02466 family protein"/>
    <property type="match status" value="1"/>
</dbReference>
<evidence type="ECO:0008006" key="2">
    <source>
        <dbReference type="Google" id="ProtNLM"/>
    </source>
</evidence>
<dbReference type="Pfam" id="PF13759">
    <property type="entry name" value="2OG-FeII_Oxy_5"/>
    <property type="match status" value="1"/>
</dbReference>
<dbReference type="AlphaFoldDB" id="A0A382S5T8"/>
<protein>
    <recommendedName>
        <fullName evidence="2">Prolyl 4-hydroxylase alpha subunit Fe(2+) 2OG dioxygenase domain-containing protein</fullName>
    </recommendedName>
</protein>
<dbReference type="Gene3D" id="2.60.120.620">
    <property type="entry name" value="q2cbj1_9rhob like domain"/>
    <property type="match status" value="1"/>
</dbReference>